<dbReference type="GO" id="GO:0003677">
    <property type="term" value="F:DNA binding"/>
    <property type="evidence" value="ECO:0007669"/>
    <property type="project" value="InterPro"/>
</dbReference>
<keyword evidence="6" id="KW-0460">Magnesium</keyword>
<dbReference type="InterPro" id="IPR006085">
    <property type="entry name" value="XPG_DNA_repair_N"/>
</dbReference>
<evidence type="ECO:0000256" key="7">
    <source>
        <dbReference type="SAM" id="MobiDB-lite"/>
    </source>
</evidence>
<dbReference type="Gene3D" id="1.10.150.20">
    <property type="entry name" value="5' to 3' exonuclease, C-terminal subdomain"/>
    <property type="match status" value="1"/>
</dbReference>
<reference evidence="9 10" key="1">
    <citation type="submission" date="2014-04" db="EMBL/GenBank/DDBJ databases">
        <title>Evolutionary Origins and Diversification of the Mycorrhizal Mutualists.</title>
        <authorList>
            <consortium name="DOE Joint Genome Institute"/>
            <consortium name="Mycorrhizal Genomics Consortium"/>
            <person name="Kohler A."/>
            <person name="Kuo A."/>
            <person name="Nagy L.G."/>
            <person name="Floudas D."/>
            <person name="Copeland A."/>
            <person name="Barry K.W."/>
            <person name="Cichocki N."/>
            <person name="Veneault-Fourrey C."/>
            <person name="LaButti K."/>
            <person name="Lindquist E.A."/>
            <person name="Lipzen A."/>
            <person name="Lundell T."/>
            <person name="Morin E."/>
            <person name="Murat C."/>
            <person name="Riley R."/>
            <person name="Ohm R."/>
            <person name="Sun H."/>
            <person name="Tunlid A."/>
            <person name="Henrissat B."/>
            <person name="Grigoriev I.V."/>
            <person name="Hibbett D.S."/>
            <person name="Martin F."/>
        </authorList>
    </citation>
    <scope>NUCLEOTIDE SEQUENCE [LARGE SCALE GENOMIC DNA]</scope>
    <source>
        <strain evidence="9 10">MD-312</strain>
    </source>
</reference>
<feature type="region of interest" description="Disordered" evidence="7">
    <location>
        <begin position="179"/>
        <end position="260"/>
    </location>
</feature>
<keyword evidence="3" id="KW-0479">Metal-binding</keyword>
<evidence type="ECO:0000256" key="1">
    <source>
        <dbReference type="ARBA" id="ARBA00001946"/>
    </source>
</evidence>
<evidence type="ECO:0000256" key="5">
    <source>
        <dbReference type="ARBA" id="ARBA00022801"/>
    </source>
</evidence>
<dbReference type="SUPFAM" id="SSF47807">
    <property type="entry name" value="5' to 3' exonuclease, C-terminal subdomain"/>
    <property type="match status" value="1"/>
</dbReference>
<keyword evidence="5" id="KW-0378">Hydrolase</keyword>
<organism evidence="9 10">
    <name type="scientific">Hydnomerulius pinastri MD-312</name>
    <dbReference type="NCBI Taxonomy" id="994086"/>
    <lineage>
        <taxon>Eukaryota</taxon>
        <taxon>Fungi</taxon>
        <taxon>Dikarya</taxon>
        <taxon>Basidiomycota</taxon>
        <taxon>Agaricomycotina</taxon>
        <taxon>Agaricomycetes</taxon>
        <taxon>Agaricomycetidae</taxon>
        <taxon>Boletales</taxon>
        <taxon>Boletales incertae sedis</taxon>
        <taxon>Leucogyrophana</taxon>
    </lineage>
</organism>
<proteinExistence type="predicted"/>
<dbReference type="GO" id="GO:0006281">
    <property type="term" value="P:DNA repair"/>
    <property type="evidence" value="ECO:0007669"/>
    <property type="project" value="UniProtKB-ARBA"/>
</dbReference>
<evidence type="ECO:0000256" key="3">
    <source>
        <dbReference type="ARBA" id="ARBA00022723"/>
    </source>
</evidence>
<feature type="compositionally biased region" description="Polar residues" evidence="7">
    <location>
        <begin position="202"/>
        <end position="211"/>
    </location>
</feature>
<dbReference type="PRINTS" id="PR00853">
    <property type="entry name" value="XPGRADSUPER"/>
</dbReference>
<dbReference type="InterPro" id="IPR008918">
    <property type="entry name" value="HhH2"/>
</dbReference>
<dbReference type="Pfam" id="PF00867">
    <property type="entry name" value="XPG_I"/>
    <property type="match status" value="1"/>
</dbReference>
<dbReference type="SUPFAM" id="SSF88723">
    <property type="entry name" value="PIN domain-like"/>
    <property type="match status" value="1"/>
</dbReference>
<dbReference type="SMART" id="SM00279">
    <property type="entry name" value="HhH2"/>
    <property type="match status" value="1"/>
</dbReference>
<feature type="region of interest" description="Disordered" evidence="7">
    <location>
        <begin position="110"/>
        <end position="151"/>
    </location>
</feature>
<dbReference type="AlphaFoldDB" id="A0A0C9V7K7"/>
<keyword evidence="4" id="KW-0255">Endonuclease</keyword>
<evidence type="ECO:0000313" key="9">
    <source>
        <dbReference type="EMBL" id="KIJ61629.1"/>
    </source>
</evidence>
<dbReference type="OrthoDB" id="31113at2759"/>
<comment type="cofactor">
    <cofactor evidence="1">
        <name>Mg(2+)</name>
        <dbReference type="ChEBI" id="CHEBI:18420"/>
    </cofactor>
</comment>
<dbReference type="PANTHER" id="PTHR11081">
    <property type="entry name" value="FLAP ENDONUCLEASE FAMILY MEMBER"/>
    <property type="match status" value="1"/>
</dbReference>
<dbReference type="GO" id="GO:0017108">
    <property type="term" value="F:5'-flap endonuclease activity"/>
    <property type="evidence" value="ECO:0007669"/>
    <property type="project" value="TreeGrafter"/>
</dbReference>
<protein>
    <recommendedName>
        <fullName evidence="8">XPG N-terminal domain-containing protein</fullName>
    </recommendedName>
</protein>
<dbReference type="Gene3D" id="3.40.50.1010">
    <property type="entry name" value="5'-nuclease"/>
    <property type="match status" value="2"/>
</dbReference>
<dbReference type="GO" id="GO:0046872">
    <property type="term" value="F:metal ion binding"/>
    <property type="evidence" value="ECO:0007669"/>
    <property type="project" value="UniProtKB-KW"/>
</dbReference>
<evidence type="ECO:0000256" key="6">
    <source>
        <dbReference type="ARBA" id="ARBA00022842"/>
    </source>
</evidence>
<evidence type="ECO:0000256" key="2">
    <source>
        <dbReference type="ARBA" id="ARBA00022722"/>
    </source>
</evidence>
<dbReference type="InterPro" id="IPR029060">
    <property type="entry name" value="PIN-like_dom_sf"/>
</dbReference>
<evidence type="ECO:0000313" key="10">
    <source>
        <dbReference type="Proteomes" id="UP000053820"/>
    </source>
</evidence>
<dbReference type="EMBL" id="KN839861">
    <property type="protein sequence ID" value="KIJ61629.1"/>
    <property type="molecule type" value="Genomic_DNA"/>
</dbReference>
<evidence type="ECO:0000256" key="4">
    <source>
        <dbReference type="ARBA" id="ARBA00022759"/>
    </source>
</evidence>
<accession>A0A0C9V7K7</accession>
<dbReference type="Proteomes" id="UP000053820">
    <property type="component" value="Unassembled WGS sequence"/>
</dbReference>
<keyword evidence="2" id="KW-0540">Nuclease</keyword>
<dbReference type="InterPro" id="IPR036279">
    <property type="entry name" value="5-3_exonuclease_C_sf"/>
</dbReference>
<keyword evidence="10" id="KW-1185">Reference proteome</keyword>
<feature type="domain" description="XPG N-terminal" evidence="8">
    <location>
        <begin position="1"/>
        <end position="81"/>
    </location>
</feature>
<gene>
    <name evidence="9" type="ORF">HYDPIDRAFT_169641</name>
</gene>
<dbReference type="InterPro" id="IPR006086">
    <property type="entry name" value="XPG-I_dom"/>
</dbReference>
<dbReference type="HOGENOM" id="CLU_021984_0_0_1"/>
<dbReference type="SMART" id="SM00485">
    <property type="entry name" value="XPGN"/>
    <property type="match status" value="1"/>
</dbReference>
<feature type="compositionally biased region" description="Low complexity" evidence="7">
    <location>
        <begin position="128"/>
        <end position="145"/>
    </location>
</feature>
<dbReference type="InterPro" id="IPR006084">
    <property type="entry name" value="XPG/Rad2"/>
</dbReference>
<evidence type="ECO:0000259" key="8">
    <source>
        <dbReference type="SMART" id="SM00485"/>
    </source>
</evidence>
<sequence>MGVLGLTPFLQKAYPEVIKRLPDRLKSLRGKTIVMHVLGWHRIIAELKECDVRAICVFDGKERNAAKARENERRRETRKIDAARGSIETNRLHRLQKLIRLLPHYRSLRTSDRQRVTETLGKASPAKRPLSSYPTRSSSRSTPATDRVYPPGRHPYFFAHGGMGVDELQEVMESISLRPTPDPLLKLDHSATEPDPPPPDHQNASTDSSVYTPPEDLHDADPCAALPTASWSAAVQDQGPSLPWSRDPAPPTTTADPTVPDSIESFEAELSALYHEYRQSPPTAFEAEALAAALVLHGHADYVASEDTDVLVYEAPLLRNITAREAPLVLVAGDAVRATLGLERESYVDLALLMGTDFSQRIKNVGPARALKFIREHGSIERVIAHESKYPPRVPVPDYLEEVGLARTVFQTLPPVPDPESLRQTEGDPGAVAEIVQRCGLQKVLWGSWDHQLALAGNYFNDNPAV</sequence>
<feature type="compositionally biased region" description="Polar residues" evidence="7">
    <location>
        <begin position="229"/>
        <end position="239"/>
    </location>
</feature>
<dbReference type="PANTHER" id="PTHR11081:SF9">
    <property type="entry name" value="FLAP ENDONUCLEASE 1"/>
    <property type="match status" value="1"/>
</dbReference>
<name>A0A0C9V7K7_9AGAM</name>